<evidence type="ECO:0000256" key="11">
    <source>
        <dbReference type="ARBA" id="ARBA00024658"/>
    </source>
</evidence>
<dbReference type="PROSITE" id="PS01095">
    <property type="entry name" value="GH18_1"/>
    <property type="match status" value="1"/>
</dbReference>
<dbReference type="SUPFAM" id="SSF51445">
    <property type="entry name" value="(Trans)glycosidases"/>
    <property type="match status" value="1"/>
</dbReference>
<comment type="caution">
    <text evidence="16">The sequence shown here is derived from an EMBL/GenBank/DDBJ whole genome shotgun (WGS) entry which is preliminary data.</text>
</comment>
<dbReference type="InterPro" id="IPR045321">
    <property type="entry name" value="Cts1-like"/>
</dbReference>
<comment type="similarity">
    <text evidence="12">Belongs to the glycosyl hydrolase 18 family. Chitinase class III subfamily.</text>
</comment>
<dbReference type="GO" id="GO:0000272">
    <property type="term" value="P:polysaccharide catabolic process"/>
    <property type="evidence" value="ECO:0007669"/>
    <property type="project" value="UniProtKB-KW"/>
</dbReference>
<evidence type="ECO:0000313" key="16">
    <source>
        <dbReference type="EMBL" id="RJE23914.1"/>
    </source>
</evidence>
<name>A0A3A2ZX79_9EURO</name>
<evidence type="ECO:0000256" key="3">
    <source>
        <dbReference type="ARBA" id="ARBA00012729"/>
    </source>
</evidence>
<evidence type="ECO:0000256" key="1">
    <source>
        <dbReference type="ARBA" id="ARBA00000822"/>
    </source>
</evidence>
<evidence type="ECO:0000256" key="2">
    <source>
        <dbReference type="ARBA" id="ARBA00004191"/>
    </source>
</evidence>
<dbReference type="Gene3D" id="3.20.20.80">
    <property type="entry name" value="Glycosidases"/>
    <property type="match status" value="1"/>
</dbReference>
<dbReference type="InterPro" id="IPR017853">
    <property type="entry name" value="GH"/>
</dbReference>
<evidence type="ECO:0000313" key="17">
    <source>
        <dbReference type="Proteomes" id="UP000266188"/>
    </source>
</evidence>
<organism evidence="16 17">
    <name type="scientific">Aspergillus sclerotialis</name>
    <dbReference type="NCBI Taxonomy" id="2070753"/>
    <lineage>
        <taxon>Eukaryota</taxon>
        <taxon>Fungi</taxon>
        <taxon>Dikarya</taxon>
        <taxon>Ascomycota</taxon>
        <taxon>Pezizomycotina</taxon>
        <taxon>Eurotiomycetes</taxon>
        <taxon>Eurotiomycetidae</taxon>
        <taxon>Eurotiales</taxon>
        <taxon>Aspergillaceae</taxon>
        <taxon>Aspergillus</taxon>
        <taxon>Aspergillus subgen. Polypaecilum</taxon>
    </lineage>
</organism>
<dbReference type="Pfam" id="PF00704">
    <property type="entry name" value="Glyco_hydro_18"/>
    <property type="match status" value="1"/>
</dbReference>
<evidence type="ECO:0000256" key="13">
    <source>
        <dbReference type="RuleBase" id="RU000489"/>
    </source>
</evidence>
<evidence type="ECO:0000256" key="10">
    <source>
        <dbReference type="ARBA" id="ARBA00023326"/>
    </source>
</evidence>
<evidence type="ECO:0000256" key="14">
    <source>
        <dbReference type="SAM" id="SignalP"/>
    </source>
</evidence>
<dbReference type="GO" id="GO:0005576">
    <property type="term" value="C:extracellular region"/>
    <property type="evidence" value="ECO:0007669"/>
    <property type="project" value="TreeGrafter"/>
</dbReference>
<evidence type="ECO:0000256" key="9">
    <source>
        <dbReference type="ARBA" id="ARBA00023295"/>
    </source>
</evidence>
<comment type="subcellular location">
    <subcellularLocation>
        <location evidence="2">Secreted</location>
        <location evidence="2">Cell wall</location>
    </subcellularLocation>
</comment>
<feature type="signal peptide" evidence="14">
    <location>
        <begin position="1"/>
        <end position="21"/>
    </location>
</feature>
<reference evidence="17" key="1">
    <citation type="submission" date="2017-02" db="EMBL/GenBank/DDBJ databases">
        <authorList>
            <person name="Tafer H."/>
            <person name="Lopandic K."/>
        </authorList>
    </citation>
    <scope>NUCLEOTIDE SEQUENCE [LARGE SCALE GENOMIC DNA]</scope>
    <source>
        <strain evidence="17">CBS 366.77</strain>
    </source>
</reference>
<dbReference type="EMBL" id="MVGC01000100">
    <property type="protein sequence ID" value="RJE23914.1"/>
    <property type="molecule type" value="Genomic_DNA"/>
</dbReference>
<evidence type="ECO:0000256" key="4">
    <source>
        <dbReference type="ARBA" id="ARBA00022512"/>
    </source>
</evidence>
<dbReference type="PANTHER" id="PTHR45708:SF49">
    <property type="entry name" value="ENDOCHITINASE"/>
    <property type="match status" value="1"/>
</dbReference>
<dbReference type="GO" id="GO:0008061">
    <property type="term" value="F:chitin binding"/>
    <property type="evidence" value="ECO:0007669"/>
    <property type="project" value="UniProtKB-KW"/>
</dbReference>
<dbReference type="PROSITE" id="PS51910">
    <property type="entry name" value="GH18_2"/>
    <property type="match status" value="1"/>
</dbReference>
<keyword evidence="7" id="KW-0146">Chitin degradation</keyword>
<accession>A0A3A2ZX79</accession>
<dbReference type="InterPro" id="IPR050542">
    <property type="entry name" value="Glycosyl_Hydrlase18_Chitinase"/>
</dbReference>
<feature type="chain" id="PRO_5017185999" description="chitinase" evidence="14">
    <location>
        <begin position="22"/>
        <end position="362"/>
    </location>
</feature>
<keyword evidence="9 13" id="KW-0326">Glycosidase</keyword>
<dbReference type="FunFam" id="3.20.20.80:FF:000145">
    <property type="entry name" value="Class III chitinase, putative"/>
    <property type="match status" value="1"/>
</dbReference>
<evidence type="ECO:0000256" key="8">
    <source>
        <dbReference type="ARBA" id="ARBA00023277"/>
    </source>
</evidence>
<comment type="function">
    <text evidence="11">GPI-anchored chitinase involved in the degradation of chitin, a component of the cell walls of fungi and exoskeletal elements of some animals (including worms and arthropods). Required to reshape the cell wall at the sites where cell wall remodeling and/or cell wall maturation actively take place such as sites of conidia formation.</text>
</comment>
<keyword evidence="4" id="KW-0964">Secreted</keyword>
<dbReference type="Proteomes" id="UP000266188">
    <property type="component" value="Unassembled WGS sequence"/>
</dbReference>
<keyword evidence="14" id="KW-0732">Signal</keyword>
<sequence length="362" mass="38471">MSFGKAFLGLSFLAGLQAVQAGIDLSSSQNVAVYWGQNSLGQSNGPNVQQRLSYYCENSDIDVFQLSFVTRINGAGGVPEVNFANAGDNCTKFDGTQLLNCPEIGADIKKCQSKGKTILLSIGGATYNEGGFSSESAAVAGAEMIWKTFGPVPSDKNVKRPFGDAVVDGFDFDFEAVVNNMPAFGNKLRDYFAADTSKKYYLTAAPQCVFPDAADHEMLDGAVYFDAIWVQFYNNWCGVQNFVPGSETQNAFNFATWDDWAHKSSKNKNVKVFIGVPANQGAAGSGYVPVSTLKTIIDYVKRFSSFGGIMMWDASQAYANNGFISGVAAALGGSSTPGNPSTTTSASTPTTLTTTTSAALLT</sequence>
<evidence type="ECO:0000256" key="7">
    <source>
        <dbReference type="ARBA" id="ARBA00023024"/>
    </source>
</evidence>
<keyword evidence="6 13" id="KW-0378">Hydrolase</keyword>
<keyword evidence="10" id="KW-0624">Polysaccharide degradation</keyword>
<proteinExistence type="inferred from homology"/>
<dbReference type="OrthoDB" id="2425929at2759"/>
<feature type="domain" description="GH18" evidence="15">
    <location>
        <begin position="29"/>
        <end position="334"/>
    </location>
</feature>
<dbReference type="GO" id="GO:0008843">
    <property type="term" value="F:endochitinase activity"/>
    <property type="evidence" value="ECO:0007669"/>
    <property type="project" value="UniProtKB-EC"/>
</dbReference>
<evidence type="ECO:0000259" key="15">
    <source>
        <dbReference type="PROSITE" id="PS51910"/>
    </source>
</evidence>
<dbReference type="STRING" id="2070753.A0A3A2ZX79"/>
<keyword evidence="8" id="KW-0119">Carbohydrate metabolism</keyword>
<dbReference type="EC" id="3.2.1.14" evidence="3"/>
<dbReference type="InterPro" id="IPR001579">
    <property type="entry name" value="Glyco_hydro_18_chit_AS"/>
</dbReference>
<evidence type="ECO:0000256" key="12">
    <source>
        <dbReference type="ARBA" id="ARBA00025727"/>
    </source>
</evidence>
<dbReference type="GO" id="GO:0006032">
    <property type="term" value="P:chitin catabolic process"/>
    <property type="evidence" value="ECO:0007669"/>
    <property type="project" value="UniProtKB-KW"/>
</dbReference>
<comment type="catalytic activity">
    <reaction evidence="1">
        <text>Random endo-hydrolysis of N-acetyl-beta-D-glucosaminide (1-&gt;4)-beta-linkages in chitin and chitodextrins.</text>
        <dbReference type="EC" id="3.2.1.14"/>
    </reaction>
</comment>
<keyword evidence="5" id="KW-0147">Chitin-binding</keyword>
<evidence type="ECO:0000256" key="6">
    <source>
        <dbReference type="ARBA" id="ARBA00022801"/>
    </source>
</evidence>
<dbReference type="AlphaFoldDB" id="A0A3A2ZX79"/>
<dbReference type="InterPro" id="IPR001223">
    <property type="entry name" value="Glyco_hydro18_cat"/>
</dbReference>
<gene>
    <name evidence="16" type="ORF">PHISCL_03730</name>
</gene>
<keyword evidence="4" id="KW-0134">Cell wall</keyword>
<dbReference type="CDD" id="cd02877">
    <property type="entry name" value="GH18_hevamine_XipI_class_III"/>
    <property type="match status" value="1"/>
</dbReference>
<protein>
    <recommendedName>
        <fullName evidence="3">chitinase</fullName>
        <ecNumber evidence="3">3.2.1.14</ecNumber>
    </recommendedName>
</protein>
<evidence type="ECO:0000256" key="5">
    <source>
        <dbReference type="ARBA" id="ARBA00022669"/>
    </source>
</evidence>
<keyword evidence="17" id="KW-1185">Reference proteome</keyword>
<dbReference type="PANTHER" id="PTHR45708">
    <property type="entry name" value="ENDOCHITINASE"/>
    <property type="match status" value="1"/>
</dbReference>